<evidence type="ECO:0000313" key="8">
    <source>
        <dbReference type="Proteomes" id="UP000654604"/>
    </source>
</evidence>
<keyword evidence="8" id="KW-1185">Reference proteome</keyword>
<dbReference type="InterPro" id="IPR036890">
    <property type="entry name" value="HATPase_C_sf"/>
</dbReference>
<evidence type="ECO:0000256" key="4">
    <source>
        <dbReference type="ARBA" id="ARBA00022777"/>
    </source>
</evidence>
<dbReference type="SMART" id="SM00388">
    <property type="entry name" value="HisKA"/>
    <property type="match status" value="1"/>
</dbReference>
<name>A0ABR9V495_9CHRO</name>
<dbReference type="GO" id="GO:0016301">
    <property type="term" value="F:kinase activity"/>
    <property type="evidence" value="ECO:0007669"/>
    <property type="project" value="UniProtKB-KW"/>
</dbReference>
<dbReference type="PROSITE" id="PS50109">
    <property type="entry name" value="HIS_KIN"/>
    <property type="match status" value="1"/>
</dbReference>
<dbReference type="Pfam" id="PF00512">
    <property type="entry name" value="HisKA"/>
    <property type="match status" value="1"/>
</dbReference>
<gene>
    <name evidence="7" type="ORF">IQ215_08145</name>
</gene>
<reference evidence="7 8" key="1">
    <citation type="submission" date="2020-10" db="EMBL/GenBank/DDBJ databases">
        <authorList>
            <person name="Castelo-Branco R."/>
            <person name="Eusebio N."/>
            <person name="Adriana R."/>
            <person name="Vieira A."/>
            <person name="Brugerolle De Fraissinette N."/>
            <person name="Rezende De Castro R."/>
            <person name="Schneider M.P."/>
            <person name="Vasconcelos V."/>
            <person name="Leao P.N."/>
        </authorList>
    </citation>
    <scope>NUCLEOTIDE SEQUENCE [LARGE SCALE GENOMIC DNA]</scope>
    <source>
        <strain evidence="7 8">LEGE 03274</strain>
    </source>
</reference>
<dbReference type="InterPro" id="IPR050736">
    <property type="entry name" value="Sensor_HK_Regulatory"/>
</dbReference>
<evidence type="ECO:0000256" key="3">
    <source>
        <dbReference type="ARBA" id="ARBA00022679"/>
    </source>
</evidence>
<dbReference type="EC" id="2.7.13.3" evidence="2"/>
<dbReference type="Proteomes" id="UP000654604">
    <property type="component" value="Unassembled WGS sequence"/>
</dbReference>
<accession>A0ABR9V495</accession>
<keyword evidence="5" id="KW-0902">Two-component regulatory system</keyword>
<comment type="catalytic activity">
    <reaction evidence="1">
        <text>ATP + protein L-histidine = ADP + protein N-phospho-L-histidine.</text>
        <dbReference type="EC" id="2.7.13.3"/>
    </reaction>
</comment>
<comment type="caution">
    <text evidence="7">The sequence shown here is derived from an EMBL/GenBank/DDBJ whole genome shotgun (WGS) entry which is preliminary data.</text>
</comment>
<dbReference type="Gene3D" id="1.10.287.130">
    <property type="match status" value="1"/>
</dbReference>
<dbReference type="InterPro" id="IPR003661">
    <property type="entry name" value="HisK_dim/P_dom"/>
</dbReference>
<protein>
    <recommendedName>
        <fullName evidence="2">histidine kinase</fullName>
        <ecNumber evidence="2">2.7.13.3</ecNumber>
    </recommendedName>
</protein>
<dbReference type="Gene3D" id="3.30.565.10">
    <property type="entry name" value="Histidine kinase-like ATPase, C-terminal domain"/>
    <property type="match status" value="1"/>
</dbReference>
<evidence type="ECO:0000256" key="2">
    <source>
        <dbReference type="ARBA" id="ARBA00012438"/>
    </source>
</evidence>
<evidence type="ECO:0000256" key="5">
    <source>
        <dbReference type="ARBA" id="ARBA00023012"/>
    </source>
</evidence>
<keyword evidence="3" id="KW-0808">Transferase</keyword>
<organism evidence="7 8">
    <name type="scientific">Cyanobacterium stanieri LEGE 03274</name>
    <dbReference type="NCBI Taxonomy" id="1828756"/>
    <lineage>
        <taxon>Bacteria</taxon>
        <taxon>Bacillati</taxon>
        <taxon>Cyanobacteriota</taxon>
        <taxon>Cyanophyceae</taxon>
        <taxon>Oscillatoriophycideae</taxon>
        <taxon>Chroococcales</taxon>
        <taxon>Geminocystaceae</taxon>
        <taxon>Cyanobacterium</taxon>
    </lineage>
</organism>
<proteinExistence type="predicted"/>
<dbReference type="CDD" id="cd00082">
    <property type="entry name" value="HisKA"/>
    <property type="match status" value="1"/>
</dbReference>
<dbReference type="PANTHER" id="PTHR43711">
    <property type="entry name" value="TWO-COMPONENT HISTIDINE KINASE"/>
    <property type="match status" value="1"/>
</dbReference>
<dbReference type="EMBL" id="JADEWC010000015">
    <property type="protein sequence ID" value="MBE9222667.1"/>
    <property type="molecule type" value="Genomic_DNA"/>
</dbReference>
<dbReference type="SUPFAM" id="SSF47384">
    <property type="entry name" value="Homodimeric domain of signal transducing histidine kinase"/>
    <property type="match status" value="1"/>
</dbReference>
<evidence type="ECO:0000313" key="7">
    <source>
        <dbReference type="EMBL" id="MBE9222667.1"/>
    </source>
</evidence>
<feature type="domain" description="Histidine kinase" evidence="6">
    <location>
        <begin position="34"/>
        <end position="254"/>
    </location>
</feature>
<sequence>MNENTSLAQELKEAKIAFQNASLYARFQAGFLGRVSHEIRSPLGSLMSIHQLILNDLCESEEEEREFIAQAYEYSKKLMNMLDELIEISKLEAGRFELELVPLKCLDFLKFVQEKMKMQGANRNVILDVAMVDESLMIMADREKLAQGFFYWLEVAIDVSQLGTITLGADSQAPDNYSRLTINLPFSSEEFKESSQFEELSFHQTKGLESCPTLSDGAKISLAQSLIHLMGGQCRLQEITDKTTCLEIFLPNSGNFA</sequence>
<keyword evidence="4 7" id="KW-0418">Kinase</keyword>
<evidence type="ECO:0000256" key="1">
    <source>
        <dbReference type="ARBA" id="ARBA00000085"/>
    </source>
</evidence>
<dbReference type="InterPro" id="IPR005467">
    <property type="entry name" value="His_kinase_dom"/>
</dbReference>
<dbReference type="RefSeq" id="WP_193800822.1">
    <property type="nucleotide sequence ID" value="NZ_JADEWC010000015.1"/>
</dbReference>
<evidence type="ECO:0000259" key="6">
    <source>
        <dbReference type="PROSITE" id="PS50109"/>
    </source>
</evidence>
<dbReference type="PANTHER" id="PTHR43711:SF26">
    <property type="entry name" value="SENSOR HISTIDINE KINASE RCSC"/>
    <property type="match status" value="1"/>
</dbReference>
<dbReference type="InterPro" id="IPR036097">
    <property type="entry name" value="HisK_dim/P_sf"/>
</dbReference>